<gene>
    <name evidence="2" type="ORF">SVA_3443</name>
</gene>
<keyword evidence="1" id="KW-0732">Signal</keyword>
<dbReference type="RefSeq" id="WP_148665532.1">
    <property type="nucleotide sequence ID" value="NZ_AP014936.1"/>
</dbReference>
<sequence>MLHLLTALALAFAPILPGFAFGDPPDPAFAAHATHDADAAGHAGHADHHGSAADDGESPCAQHDGCHGQCCATCVQCFTGTTALVTAHGDARPVQTPTVRTLLDSLLVSFLNRPPSAG</sequence>
<evidence type="ECO:0000256" key="1">
    <source>
        <dbReference type="SAM" id="SignalP"/>
    </source>
</evidence>
<proteinExistence type="predicted"/>
<evidence type="ECO:0000313" key="2">
    <source>
        <dbReference type="EMBL" id="BAU49979.1"/>
    </source>
</evidence>
<feature type="signal peptide" evidence="1">
    <location>
        <begin position="1"/>
        <end position="22"/>
    </location>
</feature>
<dbReference type="EMBL" id="AP014936">
    <property type="protein sequence ID" value="BAU49979.1"/>
    <property type="molecule type" value="Genomic_DNA"/>
</dbReference>
<dbReference type="AlphaFoldDB" id="A0A1B4V8W2"/>
<dbReference type="KEGG" id="sva:SVA_3443"/>
<evidence type="ECO:0008006" key="4">
    <source>
        <dbReference type="Google" id="ProtNLM"/>
    </source>
</evidence>
<keyword evidence="3" id="KW-1185">Reference proteome</keyword>
<name>A0A1B4V8W2_9GAMM</name>
<protein>
    <recommendedName>
        <fullName evidence="4">CopL family metal-binding regulatory protein</fullName>
    </recommendedName>
</protein>
<feature type="chain" id="PRO_5008571308" description="CopL family metal-binding regulatory protein" evidence="1">
    <location>
        <begin position="23"/>
        <end position="118"/>
    </location>
</feature>
<dbReference type="Proteomes" id="UP000218899">
    <property type="component" value="Chromosome"/>
</dbReference>
<reference evidence="2 3" key="1">
    <citation type="submission" date="2015-08" db="EMBL/GenBank/DDBJ databases">
        <title>Complete genome sequence of Sulfurifustis variabilis.</title>
        <authorList>
            <person name="Miura A."/>
            <person name="Kojima H."/>
            <person name="Fukui M."/>
        </authorList>
    </citation>
    <scope>NUCLEOTIDE SEQUENCE [LARGE SCALE GENOMIC DNA]</scope>
    <source>
        <strain evidence="3">skN76</strain>
    </source>
</reference>
<organism evidence="2 3">
    <name type="scientific">Sulfurifustis variabilis</name>
    <dbReference type="NCBI Taxonomy" id="1675686"/>
    <lineage>
        <taxon>Bacteria</taxon>
        <taxon>Pseudomonadati</taxon>
        <taxon>Pseudomonadota</taxon>
        <taxon>Gammaproteobacteria</taxon>
        <taxon>Acidiferrobacterales</taxon>
        <taxon>Acidiferrobacteraceae</taxon>
        <taxon>Sulfurifustis</taxon>
    </lineage>
</organism>
<accession>A0A1B4V8W2</accession>
<evidence type="ECO:0000313" key="3">
    <source>
        <dbReference type="Proteomes" id="UP000218899"/>
    </source>
</evidence>